<evidence type="ECO:0000256" key="4">
    <source>
        <dbReference type="ARBA" id="ARBA00022989"/>
    </source>
</evidence>
<evidence type="ECO:0000259" key="8">
    <source>
        <dbReference type="Pfam" id="PF02687"/>
    </source>
</evidence>
<sequence>MFDLDKWHEIILSLSKHKLRTGLTAFGVFWGIFMLVLLLGAGNGLQNGAEYEFRDDATNSLWIYPRRTSMAHNGLASSRNVEFDNSDYDLLKNKVDGTEHITGRFFLPTELEKLVYNNKRYNFNVRCVHPDHQVLENTIIEEGRYVNALDLKGYRKVAVIGTLVVEEVFPNENPIGKYVQVGGISFQVVGVFSDTGGDDEMRMVYLPITTAQRCFDTKNTINQIMLTTGDAKLEEVLVMEQDLIEKLADKHNFDPKDKQAIRVRNRVEHFQSIMNLFKMISFFIWVVGVGSIIAGVIGVSNIMLIVVKDRTKEIGIRKALGATPFSVVSMILQEAVLITSVAGYLGMALGIGLIHLIRKTMNAYEIDGGFFRDPQVDAGMVIFATIIVVVAGAIAGLIPALKAAKISPVEAMR</sequence>
<feature type="domain" description="MacB-like periplasmic core" evidence="9">
    <location>
        <begin position="21"/>
        <end position="231"/>
    </location>
</feature>
<name>A0A6S6SII8_9BACT</name>
<dbReference type="PANTHER" id="PTHR30572:SF4">
    <property type="entry name" value="ABC TRANSPORTER PERMEASE YTRF"/>
    <property type="match status" value="1"/>
</dbReference>
<keyword evidence="4 7" id="KW-1133">Transmembrane helix</keyword>
<comment type="subcellular location">
    <subcellularLocation>
        <location evidence="1">Cell membrane</location>
        <topology evidence="1">Multi-pass membrane protein</topology>
    </subcellularLocation>
</comment>
<feature type="transmembrane region" description="Helical" evidence="7">
    <location>
        <begin position="21"/>
        <end position="41"/>
    </location>
</feature>
<dbReference type="InterPro" id="IPR050250">
    <property type="entry name" value="Macrolide_Exporter_MacB"/>
</dbReference>
<keyword evidence="2" id="KW-1003">Cell membrane</keyword>
<evidence type="ECO:0000259" key="9">
    <source>
        <dbReference type="Pfam" id="PF12704"/>
    </source>
</evidence>
<feature type="transmembrane region" description="Helical" evidence="7">
    <location>
        <begin position="335"/>
        <end position="358"/>
    </location>
</feature>
<comment type="similarity">
    <text evidence="6">Belongs to the ABC-4 integral membrane protein family.</text>
</comment>
<dbReference type="PANTHER" id="PTHR30572">
    <property type="entry name" value="MEMBRANE COMPONENT OF TRANSPORTER-RELATED"/>
    <property type="match status" value="1"/>
</dbReference>
<evidence type="ECO:0000256" key="2">
    <source>
        <dbReference type="ARBA" id="ARBA00022475"/>
    </source>
</evidence>
<evidence type="ECO:0000256" key="5">
    <source>
        <dbReference type="ARBA" id="ARBA00023136"/>
    </source>
</evidence>
<accession>A0A6S6SII8</accession>
<keyword evidence="5 7" id="KW-0472">Membrane</keyword>
<dbReference type="EMBL" id="CACVAQ010000159">
    <property type="protein sequence ID" value="CAA6809938.1"/>
    <property type="molecule type" value="Genomic_DNA"/>
</dbReference>
<dbReference type="InterPro" id="IPR025857">
    <property type="entry name" value="MacB_PCD"/>
</dbReference>
<gene>
    <name evidence="10" type="ORF">HELGO_WM14030</name>
</gene>
<reference evidence="10" key="1">
    <citation type="submission" date="2020-01" db="EMBL/GenBank/DDBJ databases">
        <authorList>
            <person name="Meier V. D."/>
            <person name="Meier V D."/>
        </authorList>
    </citation>
    <scope>NUCLEOTIDE SEQUENCE</scope>
    <source>
        <strain evidence="10">HLG_WM_MAG_10</strain>
    </source>
</reference>
<dbReference type="InterPro" id="IPR003838">
    <property type="entry name" value="ABC3_permease_C"/>
</dbReference>
<organism evidence="10">
    <name type="scientific">uncultured Aureispira sp</name>
    <dbReference type="NCBI Taxonomy" id="1331704"/>
    <lineage>
        <taxon>Bacteria</taxon>
        <taxon>Pseudomonadati</taxon>
        <taxon>Bacteroidota</taxon>
        <taxon>Saprospiria</taxon>
        <taxon>Saprospirales</taxon>
        <taxon>Saprospiraceae</taxon>
        <taxon>Aureispira</taxon>
        <taxon>environmental samples</taxon>
    </lineage>
</organism>
<evidence type="ECO:0000256" key="7">
    <source>
        <dbReference type="SAM" id="Phobius"/>
    </source>
</evidence>
<feature type="domain" description="ABC3 transporter permease C-terminal" evidence="8">
    <location>
        <begin position="286"/>
        <end position="408"/>
    </location>
</feature>
<evidence type="ECO:0000256" key="3">
    <source>
        <dbReference type="ARBA" id="ARBA00022692"/>
    </source>
</evidence>
<feature type="transmembrane region" description="Helical" evidence="7">
    <location>
        <begin position="282"/>
        <end position="307"/>
    </location>
</feature>
<evidence type="ECO:0000313" key="10">
    <source>
        <dbReference type="EMBL" id="CAA6809938.1"/>
    </source>
</evidence>
<feature type="transmembrane region" description="Helical" evidence="7">
    <location>
        <begin position="378"/>
        <end position="398"/>
    </location>
</feature>
<keyword evidence="3 7" id="KW-0812">Transmembrane</keyword>
<protein>
    <submittedName>
        <fullName evidence="10">ABC transporter permease protein</fullName>
    </submittedName>
</protein>
<dbReference type="GO" id="GO:0005886">
    <property type="term" value="C:plasma membrane"/>
    <property type="evidence" value="ECO:0007669"/>
    <property type="project" value="UniProtKB-SubCell"/>
</dbReference>
<dbReference type="AlphaFoldDB" id="A0A6S6SII8"/>
<evidence type="ECO:0000256" key="6">
    <source>
        <dbReference type="ARBA" id="ARBA00038076"/>
    </source>
</evidence>
<evidence type="ECO:0000256" key="1">
    <source>
        <dbReference type="ARBA" id="ARBA00004651"/>
    </source>
</evidence>
<proteinExistence type="inferred from homology"/>
<dbReference type="Pfam" id="PF12704">
    <property type="entry name" value="MacB_PCD"/>
    <property type="match status" value="1"/>
</dbReference>
<dbReference type="GO" id="GO:0022857">
    <property type="term" value="F:transmembrane transporter activity"/>
    <property type="evidence" value="ECO:0007669"/>
    <property type="project" value="TreeGrafter"/>
</dbReference>
<dbReference type="Pfam" id="PF02687">
    <property type="entry name" value="FtsX"/>
    <property type="match status" value="1"/>
</dbReference>